<organism evidence="3">
    <name type="scientific">freshwater metagenome</name>
    <dbReference type="NCBI Taxonomy" id="449393"/>
    <lineage>
        <taxon>unclassified sequences</taxon>
        <taxon>metagenomes</taxon>
        <taxon>ecological metagenomes</taxon>
    </lineage>
</organism>
<reference evidence="3" key="1">
    <citation type="submission" date="2020-05" db="EMBL/GenBank/DDBJ databases">
        <authorList>
            <person name="Chiriac C."/>
            <person name="Salcher M."/>
            <person name="Ghai R."/>
            <person name="Kavagutti S V."/>
        </authorList>
    </citation>
    <scope>NUCLEOTIDE SEQUENCE</scope>
</reference>
<dbReference type="Pfam" id="PF11258">
    <property type="entry name" value="DUF3048"/>
    <property type="match status" value="1"/>
</dbReference>
<accession>A0A6J6FR92</accession>
<feature type="domain" description="DUF3048" evidence="1">
    <location>
        <begin position="3"/>
        <end position="145"/>
    </location>
</feature>
<dbReference type="EMBL" id="CAEZUK010000008">
    <property type="protein sequence ID" value="CAB4590199.1"/>
    <property type="molecule type" value="Genomic_DNA"/>
</dbReference>
<evidence type="ECO:0000313" key="3">
    <source>
        <dbReference type="EMBL" id="CAB4590199.1"/>
    </source>
</evidence>
<dbReference type="InterPro" id="IPR035328">
    <property type="entry name" value="DUF3048_C"/>
</dbReference>
<evidence type="ECO:0000313" key="4">
    <source>
        <dbReference type="EMBL" id="CAB5113420.1"/>
    </source>
</evidence>
<evidence type="ECO:0000259" key="1">
    <source>
        <dbReference type="Pfam" id="PF11258"/>
    </source>
</evidence>
<dbReference type="AlphaFoldDB" id="A0A6J6FR92"/>
<feature type="domain" description="DUF3048" evidence="2">
    <location>
        <begin position="171"/>
        <end position="280"/>
    </location>
</feature>
<dbReference type="Pfam" id="PF17479">
    <property type="entry name" value="DUF3048_C"/>
    <property type="match status" value="1"/>
</dbReference>
<gene>
    <name evidence="3" type="ORF">UFOPK1820_00108</name>
    <name evidence="4" type="ORF">UFOPK4422_00298</name>
</gene>
<dbReference type="InterPro" id="IPR023158">
    <property type="entry name" value="YerB-like_sf"/>
</dbReference>
<name>A0A6J6FR92_9ZZZZ</name>
<sequence>MPLTGLPAADGVLSMRPALVVKVDNHPGARPQSGLNQADIVFEENVEALTRFALVFHSQGSDPVGPIRSGRTQDIDLLTSLNGVLFVWSGGNAGVTAAVKSSNFINMSASAAGKGSGFFRSDDKKAPHNLYTNTSDIWAVAAGRGGTPPPQFLYSADPSSVNGDDVVGVKLRMDGSMKASWEWDANKRVFARRHDDKLHLDSNGEQVSTENVLVLTVEYKISAANKKSPEAQTTGTGVAWVLQQGKFTQGTWTRASEMDPWTLTDATGEPILLTPGRTFVELIRKEQAVIVASGESLAATAWP</sequence>
<dbReference type="EMBL" id="CAFBRX010000017">
    <property type="protein sequence ID" value="CAB5113420.1"/>
    <property type="molecule type" value="Genomic_DNA"/>
</dbReference>
<protein>
    <submittedName>
        <fullName evidence="3">Unannotated protein</fullName>
    </submittedName>
</protein>
<dbReference type="SUPFAM" id="SSF159774">
    <property type="entry name" value="YerB-like"/>
    <property type="match status" value="1"/>
</dbReference>
<proteinExistence type="predicted"/>
<dbReference type="InterPro" id="IPR021416">
    <property type="entry name" value="DUF3048_N"/>
</dbReference>
<dbReference type="Gene3D" id="3.50.90.10">
    <property type="entry name" value="YerB-like"/>
    <property type="match status" value="1"/>
</dbReference>
<evidence type="ECO:0000259" key="2">
    <source>
        <dbReference type="Pfam" id="PF17479"/>
    </source>
</evidence>